<dbReference type="Gene3D" id="3.30.420.40">
    <property type="match status" value="2"/>
</dbReference>
<evidence type="ECO:0000256" key="3">
    <source>
        <dbReference type="ARBA" id="ARBA00022777"/>
    </source>
</evidence>
<dbReference type="Pfam" id="PF02782">
    <property type="entry name" value="FGGY_C"/>
    <property type="match status" value="1"/>
</dbReference>
<evidence type="ECO:0000313" key="8">
    <source>
        <dbReference type="Proteomes" id="UP001242480"/>
    </source>
</evidence>
<dbReference type="Proteomes" id="UP001242480">
    <property type="component" value="Unassembled WGS sequence"/>
</dbReference>
<dbReference type="PANTHER" id="PTHR43095:SF5">
    <property type="entry name" value="XYLULOSE KINASE"/>
    <property type="match status" value="1"/>
</dbReference>
<organism evidence="7 8">
    <name type="scientific">Labrys wisconsinensis</name>
    <dbReference type="NCBI Taxonomy" id="425677"/>
    <lineage>
        <taxon>Bacteria</taxon>
        <taxon>Pseudomonadati</taxon>
        <taxon>Pseudomonadota</taxon>
        <taxon>Alphaproteobacteria</taxon>
        <taxon>Hyphomicrobiales</taxon>
        <taxon>Xanthobacteraceae</taxon>
        <taxon>Labrys</taxon>
    </lineage>
</organism>
<dbReference type="EC" id="2.7.1.17" evidence="7"/>
<feature type="region of interest" description="Disordered" evidence="4">
    <location>
        <begin position="456"/>
        <end position="475"/>
    </location>
</feature>
<dbReference type="InterPro" id="IPR043129">
    <property type="entry name" value="ATPase_NBD"/>
</dbReference>
<dbReference type="SUPFAM" id="SSF53067">
    <property type="entry name" value="Actin-like ATPase domain"/>
    <property type="match status" value="2"/>
</dbReference>
<keyword evidence="2 7" id="KW-0808">Transferase</keyword>
<dbReference type="GO" id="GO:0004856">
    <property type="term" value="F:D-xylulokinase activity"/>
    <property type="evidence" value="ECO:0007669"/>
    <property type="project" value="UniProtKB-EC"/>
</dbReference>
<comment type="similarity">
    <text evidence="1">Belongs to the FGGY kinase family.</text>
</comment>
<dbReference type="RefSeq" id="WP_307279599.1">
    <property type="nucleotide sequence ID" value="NZ_JAUSVX010000012.1"/>
</dbReference>
<gene>
    <name evidence="7" type="ORF">QO011_005612</name>
</gene>
<comment type="caution">
    <text evidence="7">The sequence shown here is derived from an EMBL/GenBank/DDBJ whole genome shotgun (WGS) entry which is preliminary data.</text>
</comment>
<keyword evidence="3" id="KW-0418">Kinase</keyword>
<dbReference type="PANTHER" id="PTHR43095">
    <property type="entry name" value="SUGAR KINASE"/>
    <property type="match status" value="1"/>
</dbReference>
<name>A0ABU0JE86_9HYPH</name>
<feature type="domain" description="Carbohydrate kinase FGGY C-terminal" evidence="6">
    <location>
        <begin position="335"/>
        <end position="412"/>
    </location>
</feature>
<dbReference type="EMBL" id="JAUSVX010000012">
    <property type="protein sequence ID" value="MDQ0472583.1"/>
    <property type="molecule type" value="Genomic_DNA"/>
</dbReference>
<evidence type="ECO:0000256" key="4">
    <source>
        <dbReference type="SAM" id="MobiDB-lite"/>
    </source>
</evidence>
<dbReference type="InterPro" id="IPR050406">
    <property type="entry name" value="FGGY_Carb_Kinase"/>
</dbReference>
<reference evidence="7 8" key="1">
    <citation type="submission" date="2023-07" db="EMBL/GenBank/DDBJ databases">
        <title>Genomic Encyclopedia of Type Strains, Phase IV (KMG-IV): sequencing the most valuable type-strain genomes for metagenomic binning, comparative biology and taxonomic classification.</title>
        <authorList>
            <person name="Goeker M."/>
        </authorList>
    </citation>
    <scope>NUCLEOTIDE SEQUENCE [LARGE SCALE GENOMIC DNA]</scope>
    <source>
        <strain evidence="7 8">DSM 19619</strain>
    </source>
</reference>
<evidence type="ECO:0000256" key="2">
    <source>
        <dbReference type="ARBA" id="ARBA00022679"/>
    </source>
</evidence>
<feature type="domain" description="Carbohydrate kinase FGGY N-terminal" evidence="5">
    <location>
        <begin position="5"/>
        <end position="239"/>
    </location>
</feature>
<evidence type="ECO:0000256" key="1">
    <source>
        <dbReference type="ARBA" id="ARBA00009156"/>
    </source>
</evidence>
<dbReference type="InterPro" id="IPR018484">
    <property type="entry name" value="FGGY_N"/>
</dbReference>
<dbReference type="InterPro" id="IPR018485">
    <property type="entry name" value="FGGY_C"/>
</dbReference>
<sequence length="475" mass="49505">MAGLVCGIDIGSTNLKVVIVDEAGRAVHSRAVPTPRRPDGAGVATDAAELVALLEAMVIQGWREAGAGRPLLAIASAGVGEDGIGVGPDLAPTGFALPWFDARAAAEAGRLRRSPAATARAGIAIAADRTAAKWSWLRRHRPGDLADARYWIALTDFPSVWWSGRPFMSATLAPRTACYDVYGRQWIEPLLAAAGAPPLPPLLEAGAIVAGVRKGPLRDSGAASAETLIIAGGHDHPIAAGTIRRLAPTARVDSMGTANLVYGEAPVPTLPRLDPFLALSLPPSGAPGVACLGVMELSAALEPARRDPALFREVLAARRLPGHPPESMADGAPDAVVAVRRALERASLLARRLLAALDEAGAPAGPIHATGGWARSTGFLELRASIFGCPIHAVEEPELTALGAAFLAATAATGVAPRLEDTRRVRIVEPVAAWCAPYDRLFPAIRRELDAAVLRSDMPGFPSPEPAQRSARGHH</sequence>
<proteinExistence type="inferred from homology"/>
<evidence type="ECO:0000313" key="7">
    <source>
        <dbReference type="EMBL" id="MDQ0472583.1"/>
    </source>
</evidence>
<protein>
    <submittedName>
        <fullName evidence="7">Xylulokinase</fullName>
        <ecNumber evidence="7">2.7.1.17</ecNumber>
    </submittedName>
</protein>
<keyword evidence="8" id="KW-1185">Reference proteome</keyword>
<evidence type="ECO:0000259" key="5">
    <source>
        <dbReference type="Pfam" id="PF00370"/>
    </source>
</evidence>
<dbReference type="Pfam" id="PF00370">
    <property type="entry name" value="FGGY_N"/>
    <property type="match status" value="1"/>
</dbReference>
<accession>A0ABU0JE86</accession>
<evidence type="ECO:0000259" key="6">
    <source>
        <dbReference type="Pfam" id="PF02782"/>
    </source>
</evidence>